<dbReference type="InterPro" id="IPR032854">
    <property type="entry name" value="ALKBH3"/>
</dbReference>
<organism evidence="2 3">
    <name type="scientific">Flavobacterium sediminilitoris</name>
    <dbReference type="NCBI Taxonomy" id="2024526"/>
    <lineage>
        <taxon>Bacteria</taxon>
        <taxon>Pseudomonadati</taxon>
        <taxon>Bacteroidota</taxon>
        <taxon>Flavobacteriia</taxon>
        <taxon>Flavobacteriales</taxon>
        <taxon>Flavobacteriaceae</taxon>
        <taxon>Flavobacterium</taxon>
    </lineage>
</organism>
<dbReference type="SUPFAM" id="SSF51197">
    <property type="entry name" value="Clavaminate synthase-like"/>
    <property type="match status" value="1"/>
</dbReference>
<keyword evidence="2" id="KW-0223">Dioxygenase</keyword>
<dbReference type="Gene3D" id="2.60.120.590">
    <property type="entry name" value="Alpha-ketoglutarate-dependent dioxygenase AlkB-like"/>
    <property type="match status" value="1"/>
</dbReference>
<evidence type="ECO:0000259" key="1">
    <source>
        <dbReference type="PROSITE" id="PS51471"/>
    </source>
</evidence>
<dbReference type="PANTHER" id="PTHR31212:SF4">
    <property type="entry name" value="ALPHA-KETOGLUTARATE-DEPENDENT DIOXYGENASE ALKB HOMOLOG 3"/>
    <property type="match status" value="1"/>
</dbReference>
<gene>
    <name evidence="2" type="ORF">LXD69_13705</name>
</gene>
<name>A0ABY4HJS4_9FLAO</name>
<dbReference type="PANTHER" id="PTHR31212">
    <property type="entry name" value="ALPHA-KETOGLUTARATE-DEPENDENT DIOXYGENASE ALKB HOMOLOG 3"/>
    <property type="match status" value="1"/>
</dbReference>
<evidence type="ECO:0000313" key="2">
    <source>
        <dbReference type="EMBL" id="UOX33088.1"/>
    </source>
</evidence>
<dbReference type="InterPro" id="IPR027450">
    <property type="entry name" value="AlkB-like"/>
</dbReference>
<dbReference type="GO" id="GO:0051213">
    <property type="term" value="F:dioxygenase activity"/>
    <property type="evidence" value="ECO:0007669"/>
    <property type="project" value="UniProtKB-KW"/>
</dbReference>
<proteinExistence type="predicted"/>
<sequence length="205" mass="24042">MDLFNPTIDKTKNWLPQDGTVNYHGQILEKEQADFYLKKLLETIEWRNDEAIIFGKKIITKRKVAWYGDKPFKYTYSNTSKYALPWTKELLELKILIEKETSETFNSCLLNLYHNGNEGMAWHSDSETDLKKDGAIGSLSFGAERKFAFKHKQVKEKVEIMLQHGSLLVMKNTTQTNWLHRLPPTKKVTKLRVNLTFRTIEEKEL</sequence>
<dbReference type="Proteomes" id="UP000830454">
    <property type="component" value="Chromosome"/>
</dbReference>
<dbReference type="Pfam" id="PF13532">
    <property type="entry name" value="2OG-FeII_Oxy_2"/>
    <property type="match status" value="1"/>
</dbReference>
<dbReference type="InterPro" id="IPR037151">
    <property type="entry name" value="AlkB-like_sf"/>
</dbReference>
<dbReference type="RefSeq" id="WP_045967130.1">
    <property type="nucleotide sequence ID" value="NZ_CP090145.1"/>
</dbReference>
<feature type="domain" description="Fe2OG dioxygenase" evidence="1">
    <location>
        <begin position="104"/>
        <end position="201"/>
    </location>
</feature>
<reference evidence="2" key="2">
    <citation type="submission" date="2022-04" db="EMBL/GenBank/DDBJ databases">
        <title>Complete Genome Sequence of Flavobacterium sediminilitoris YSM-43, Isolated from a Tidal Sediment.</title>
        <authorList>
            <person name="Lee P.A."/>
        </authorList>
    </citation>
    <scope>NUCLEOTIDE SEQUENCE</scope>
    <source>
        <strain evidence="2">YSM-43</strain>
    </source>
</reference>
<protein>
    <submittedName>
        <fullName evidence="2">Alpha-ketoglutarate-dependent dioxygenase AlkB</fullName>
    </submittedName>
</protein>
<keyword evidence="2" id="KW-0560">Oxidoreductase</keyword>
<dbReference type="EMBL" id="CP090145">
    <property type="protein sequence ID" value="UOX33088.1"/>
    <property type="molecule type" value="Genomic_DNA"/>
</dbReference>
<dbReference type="InterPro" id="IPR005123">
    <property type="entry name" value="Oxoglu/Fe-dep_dioxygenase_dom"/>
</dbReference>
<dbReference type="PROSITE" id="PS51471">
    <property type="entry name" value="FE2OG_OXY"/>
    <property type="match status" value="1"/>
</dbReference>
<evidence type="ECO:0000313" key="3">
    <source>
        <dbReference type="Proteomes" id="UP000830454"/>
    </source>
</evidence>
<keyword evidence="3" id="KW-1185">Reference proteome</keyword>
<accession>A0ABY4HJS4</accession>
<reference evidence="2" key="1">
    <citation type="submission" date="2021-12" db="EMBL/GenBank/DDBJ databases">
        <authorList>
            <person name="Cha I.-T."/>
            <person name="Lee K.-E."/>
            <person name="Park S.-J."/>
        </authorList>
    </citation>
    <scope>NUCLEOTIDE SEQUENCE</scope>
    <source>
        <strain evidence="2">YSM-43</strain>
    </source>
</reference>